<proteinExistence type="predicted"/>
<gene>
    <name evidence="1" type="primary">LOC107795673</name>
</gene>
<dbReference type="PaxDb" id="4097-A0A1S4ABA8"/>
<accession>A0A1S4ABA8</accession>
<dbReference type="KEGG" id="nta:107795673"/>
<dbReference type="RefSeq" id="XP_016473833.1">
    <property type="nucleotide sequence ID" value="XM_016618347.1"/>
</dbReference>
<evidence type="ECO:0008006" key="2">
    <source>
        <dbReference type="Google" id="ProtNLM"/>
    </source>
</evidence>
<name>A0A1S4ABA8_TOBAC</name>
<dbReference type="AlphaFoldDB" id="A0A1S4ABA8"/>
<organism evidence="1">
    <name type="scientific">Nicotiana tabacum</name>
    <name type="common">Common tobacco</name>
    <dbReference type="NCBI Taxonomy" id="4097"/>
    <lineage>
        <taxon>Eukaryota</taxon>
        <taxon>Viridiplantae</taxon>
        <taxon>Streptophyta</taxon>
        <taxon>Embryophyta</taxon>
        <taxon>Tracheophyta</taxon>
        <taxon>Spermatophyta</taxon>
        <taxon>Magnoliopsida</taxon>
        <taxon>eudicotyledons</taxon>
        <taxon>Gunneridae</taxon>
        <taxon>Pentapetalae</taxon>
        <taxon>asterids</taxon>
        <taxon>lamiids</taxon>
        <taxon>Solanales</taxon>
        <taxon>Solanaceae</taxon>
        <taxon>Nicotianoideae</taxon>
        <taxon>Nicotianeae</taxon>
        <taxon>Nicotiana</taxon>
    </lineage>
</organism>
<reference evidence="1" key="1">
    <citation type="submission" date="2025-08" db="UniProtKB">
        <authorList>
            <consortium name="RefSeq"/>
        </authorList>
    </citation>
    <scope>IDENTIFICATION</scope>
</reference>
<protein>
    <recommendedName>
        <fullName evidence="2">Reverse transcriptase domain-containing protein</fullName>
    </recommendedName>
</protein>
<evidence type="ECO:0000313" key="1">
    <source>
        <dbReference type="RefSeq" id="XP_016473833.1"/>
    </source>
</evidence>
<dbReference type="OrthoDB" id="1281119at2759"/>
<sequence length="150" mass="17146">MDILTRHIQEEVTWCMLFADNIVLIDEMLGGVNARLKVWRQTLESEGFKLSKTKTEYLECKFSGESREGKGRDMDGNWVDGTNDVADTALNYFDQLFSAEDTQEDSNILSVINKEITEAVFSINVDNSPRPDSLNGKFYQACWYGFFIFG</sequence>